<dbReference type="EMBL" id="LAZR01000268">
    <property type="protein sequence ID" value="KKN78115.1"/>
    <property type="molecule type" value="Genomic_DNA"/>
</dbReference>
<dbReference type="PROSITE" id="PS51154">
    <property type="entry name" value="MACRO"/>
    <property type="match status" value="1"/>
</dbReference>
<sequence length="144" mass="16671">MIEYVTGSIVDSKAQVLVNPVNCVGVMGTGLAEEFKKRWPEMFEKYVEVCDNGNLAPGRVWLWYVWNQTPEILLFPTKDNWREPSSLGLIESGLEYFSKFRWLFYKDIAFPKLGCGLGGLDWADVQPLMERYLEPLETQVYIHI</sequence>
<dbReference type="InterPro" id="IPR050892">
    <property type="entry name" value="ADP-ribose_metab_enzymes"/>
</dbReference>
<gene>
    <name evidence="2" type="ORF">LCGC14_0353420</name>
</gene>
<proteinExistence type="predicted"/>
<dbReference type="SUPFAM" id="SSF52949">
    <property type="entry name" value="Macro domain-like"/>
    <property type="match status" value="1"/>
</dbReference>
<dbReference type="InterPro" id="IPR043472">
    <property type="entry name" value="Macro_dom-like"/>
</dbReference>
<dbReference type="InterPro" id="IPR002589">
    <property type="entry name" value="Macro_dom"/>
</dbReference>
<dbReference type="PANTHER" id="PTHR12521:SF0">
    <property type="entry name" value="ADP-RIBOSE GLYCOHYDROLASE OARD1"/>
    <property type="match status" value="1"/>
</dbReference>
<dbReference type="Pfam" id="PF01661">
    <property type="entry name" value="Macro"/>
    <property type="match status" value="1"/>
</dbReference>
<feature type="domain" description="Macro" evidence="1">
    <location>
        <begin position="1"/>
        <end position="144"/>
    </location>
</feature>
<reference evidence="2" key="1">
    <citation type="journal article" date="2015" name="Nature">
        <title>Complex archaea that bridge the gap between prokaryotes and eukaryotes.</title>
        <authorList>
            <person name="Spang A."/>
            <person name="Saw J.H."/>
            <person name="Jorgensen S.L."/>
            <person name="Zaremba-Niedzwiedzka K."/>
            <person name="Martijn J."/>
            <person name="Lind A.E."/>
            <person name="van Eijk R."/>
            <person name="Schleper C."/>
            <person name="Guy L."/>
            <person name="Ettema T.J."/>
        </authorList>
    </citation>
    <scope>NUCLEOTIDE SEQUENCE</scope>
</reference>
<protein>
    <recommendedName>
        <fullName evidence="1">Macro domain-containing protein</fullName>
    </recommendedName>
</protein>
<comment type="caution">
    <text evidence="2">The sequence shown here is derived from an EMBL/GenBank/DDBJ whole genome shotgun (WGS) entry which is preliminary data.</text>
</comment>
<dbReference type="PANTHER" id="PTHR12521">
    <property type="entry name" value="PROTEIN C6ORF130"/>
    <property type="match status" value="1"/>
</dbReference>
<dbReference type="Gene3D" id="3.40.220.10">
    <property type="entry name" value="Leucine Aminopeptidase, subunit E, domain 1"/>
    <property type="match status" value="1"/>
</dbReference>
<name>A0A0F9TA43_9ZZZZ</name>
<evidence type="ECO:0000313" key="2">
    <source>
        <dbReference type="EMBL" id="KKN78115.1"/>
    </source>
</evidence>
<dbReference type="GO" id="GO:0140291">
    <property type="term" value="P:peptidyl-glutamate ADP-deribosylation"/>
    <property type="evidence" value="ECO:0007669"/>
    <property type="project" value="TreeGrafter"/>
</dbReference>
<accession>A0A0F9TA43</accession>
<evidence type="ECO:0000259" key="1">
    <source>
        <dbReference type="PROSITE" id="PS51154"/>
    </source>
</evidence>
<dbReference type="AlphaFoldDB" id="A0A0F9TA43"/>
<dbReference type="SMART" id="SM00506">
    <property type="entry name" value="A1pp"/>
    <property type="match status" value="1"/>
</dbReference>
<organism evidence="2">
    <name type="scientific">marine sediment metagenome</name>
    <dbReference type="NCBI Taxonomy" id="412755"/>
    <lineage>
        <taxon>unclassified sequences</taxon>
        <taxon>metagenomes</taxon>
        <taxon>ecological metagenomes</taxon>
    </lineage>
</organism>